<gene>
    <name evidence="12" type="ORF">U9M48_038081</name>
</gene>
<keyword evidence="6" id="KW-0378">Hydrolase</keyword>
<dbReference type="Pfam" id="PF12776">
    <property type="entry name" value="Myb_DNA-bind_3"/>
    <property type="match status" value="1"/>
</dbReference>
<dbReference type="Proteomes" id="UP001341281">
    <property type="component" value="Chromosome 09"/>
</dbReference>
<dbReference type="InterPro" id="IPR058353">
    <property type="entry name" value="DUF8040"/>
</dbReference>
<feature type="domain" description="Myb/SANT-like" evidence="9">
    <location>
        <begin position="196"/>
        <end position="282"/>
    </location>
</feature>
<protein>
    <submittedName>
        <fullName evidence="12">Uncharacterized protein</fullName>
    </submittedName>
</protein>
<feature type="compositionally biased region" description="Basic and acidic residues" evidence="8">
    <location>
        <begin position="365"/>
        <end position="374"/>
    </location>
</feature>
<keyword evidence="4" id="KW-0540">Nuclease</keyword>
<dbReference type="AlphaFoldDB" id="A0AAQ3UGW9"/>
<comment type="subcellular location">
    <subcellularLocation>
        <location evidence="2">Nucleus</location>
    </subcellularLocation>
</comment>
<dbReference type="Pfam" id="PF13359">
    <property type="entry name" value="DDE_Tnp_4"/>
    <property type="match status" value="1"/>
</dbReference>
<feature type="domain" description="DUF8040" evidence="11">
    <location>
        <begin position="523"/>
        <end position="614"/>
    </location>
</feature>
<dbReference type="PANTHER" id="PTHR22930">
    <property type="match status" value="1"/>
</dbReference>
<reference evidence="12 13" key="1">
    <citation type="submission" date="2024-02" db="EMBL/GenBank/DDBJ databases">
        <title>High-quality chromosome-scale genome assembly of Pensacola bahiagrass (Paspalum notatum Flugge var. saurae).</title>
        <authorList>
            <person name="Vega J.M."/>
            <person name="Podio M."/>
            <person name="Orjuela J."/>
            <person name="Siena L.A."/>
            <person name="Pessino S.C."/>
            <person name="Combes M.C."/>
            <person name="Mariac C."/>
            <person name="Albertini E."/>
            <person name="Pupilli F."/>
            <person name="Ortiz J.P.A."/>
            <person name="Leblanc O."/>
        </authorList>
    </citation>
    <scope>NUCLEOTIDE SEQUENCE [LARGE SCALE GENOMIC DNA]</scope>
    <source>
        <strain evidence="12">R1</strain>
        <tissue evidence="12">Leaf</tissue>
    </source>
</reference>
<feature type="domain" description="DDE Tnp4" evidence="10">
    <location>
        <begin position="649"/>
        <end position="785"/>
    </location>
</feature>
<feature type="compositionally biased region" description="Basic residues" evidence="8">
    <location>
        <begin position="43"/>
        <end position="52"/>
    </location>
</feature>
<evidence type="ECO:0000256" key="5">
    <source>
        <dbReference type="ARBA" id="ARBA00022723"/>
    </source>
</evidence>
<dbReference type="InterPro" id="IPR027806">
    <property type="entry name" value="HARBI1_dom"/>
</dbReference>
<dbReference type="GO" id="GO:0004518">
    <property type="term" value="F:nuclease activity"/>
    <property type="evidence" value="ECO:0007669"/>
    <property type="project" value="UniProtKB-KW"/>
</dbReference>
<evidence type="ECO:0000256" key="8">
    <source>
        <dbReference type="SAM" id="MobiDB-lite"/>
    </source>
</evidence>
<comment type="similarity">
    <text evidence="3">Belongs to the HARBI1 family.</text>
</comment>
<feature type="compositionally biased region" description="Pro residues" evidence="8">
    <location>
        <begin position="53"/>
        <end position="63"/>
    </location>
</feature>
<dbReference type="GO" id="GO:0016787">
    <property type="term" value="F:hydrolase activity"/>
    <property type="evidence" value="ECO:0007669"/>
    <property type="project" value="UniProtKB-KW"/>
</dbReference>
<evidence type="ECO:0000256" key="7">
    <source>
        <dbReference type="ARBA" id="ARBA00023242"/>
    </source>
</evidence>
<evidence type="ECO:0000256" key="3">
    <source>
        <dbReference type="ARBA" id="ARBA00006958"/>
    </source>
</evidence>
<evidence type="ECO:0000313" key="12">
    <source>
        <dbReference type="EMBL" id="WVZ91980.1"/>
    </source>
</evidence>
<dbReference type="GO" id="GO:0005634">
    <property type="term" value="C:nucleus"/>
    <property type="evidence" value="ECO:0007669"/>
    <property type="project" value="UniProtKB-SubCell"/>
</dbReference>
<keyword evidence="7" id="KW-0539">Nucleus</keyword>
<evidence type="ECO:0000256" key="1">
    <source>
        <dbReference type="ARBA" id="ARBA00001968"/>
    </source>
</evidence>
<comment type="cofactor">
    <cofactor evidence="1">
        <name>a divalent metal cation</name>
        <dbReference type="ChEBI" id="CHEBI:60240"/>
    </cofactor>
</comment>
<evidence type="ECO:0000256" key="4">
    <source>
        <dbReference type="ARBA" id="ARBA00022722"/>
    </source>
</evidence>
<dbReference type="Pfam" id="PF26138">
    <property type="entry name" value="DUF8040"/>
    <property type="match status" value="1"/>
</dbReference>
<evidence type="ECO:0000259" key="10">
    <source>
        <dbReference type="Pfam" id="PF13359"/>
    </source>
</evidence>
<evidence type="ECO:0000313" key="13">
    <source>
        <dbReference type="Proteomes" id="UP001341281"/>
    </source>
</evidence>
<dbReference type="GO" id="GO:0046872">
    <property type="term" value="F:metal ion binding"/>
    <property type="evidence" value="ECO:0007669"/>
    <property type="project" value="UniProtKB-KW"/>
</dbReference>
<keyword evidence="5" id="KW-0479">Metal-binding</keyword>
<name>A0AAQ3UGW9_PASNO</name>
<dbReference type="InterPro" id="IPR045249">
    <property type="entry name" value="HARBI1-like"/>
</dbReference>
<feature type="non-terminal residue" evidence="12">
    <location>
        <position position="1"/>
    </location>
</feature>
<keyword evidence="13" id="KW-1185">Reference proteome</keyword>
<evidence type="ECO:0000256" key="6">
    <source>
        <dbReference type="ARBA" id="ARBA00022801"/>
    </source>
</evidence>
<evidence type="ECO:0000259" key="11">
    <source>
        <dbReference type="Pfam" id="PF26138"/>
    </source>
</evidence>
<accession>A0AAQ3UGW9</accession>
<evidence type="ECO:0000256" key="2">
    <source>
        <dbReference type="ARBA" id="ARBA00004123"/>
    </source>
</evidence>
<dbReference type="InterPro" id="IPR024752">
    <property type="entry name" value="Myb/SANT-like_dom"/>
</dbReference>
<organism evidence="12 13">
    <name type="scientific">Paspalum notatum var. saurae</name>
    <dbReference type="NCBI Taxonomy" id="547442"/>
    <lineage>
        <taxon>Eukaryota</taxon>
        <taxon>Viridiplantae</taxon>
        <taxon>Streptophyta</taxon>
        <taxon>Embryophyta</taxon>
        <taxon>Tracheophyta</taxon>
        <taxon>Spermatophyta</taxon>
        <taxon>Magnoliopsida</taxon>
        <taxon>Liliopsida</taxon>
        <taxon>Poales</taxon>
        <taxon>Poaceae</taxon>
        <taxon>PACMAD clade</taxon>
        <taxon>Panicoideae</taxon>
        <taxon>Andropogonodae</taxon>
        <taxon>Paspaleae</taxon>
        <taxon>Paspalinae</taxon>
        <taxon>Paspalum</taxon>
    </lineage>
</organism>
<feature type="region of interest" description="Disordered" evidence="8">
    <location>
        <begin position="43"/>
        <end position="66"/>
    </location>
</feature>
<dbReference type="EMBL" id="CP144753">
    <property type="protein sequence ID" value="WVZ91980.1"/>
    <property type="molecule type" value="Genomic_DNA"/>
</dbReference>
<proteinExistence type="inferred from homology"/>
<evidence type="ECO:0000259" key="9">
    <source>
        <dbReference type="Pfam" id="PF12776"/>
    </source>
</evidence>
<dbReference type="PANTHER" id="PTHR22930:SF280">
    <property type="entry name" value="OS11G0202600 PROTEIN"/>
    <property type="match status" value="1"/>
</dbReference>
<sequence length="857" mass="97383">MLGLFQLKLVGRTAQAVRLPYLPTADPRTHPLPIAPIALVFHSSRHRRRRTSPPRPPPPPPPPPHHHACFLAGAVRPSPVQTGARRRADNLKLVADVRSLVPRIRRVLIAVGRSGPFLAVQVIFSGNIGQGAAAARQVFFPSYDKHAQVQQAASQGSLPWHLRQQLPAHPRKLVRTPHVPNEQSYNPRQMTKDRTHWESAETSLLLAKAIEEKQKYNWNQFGLTREGWNNIFPYFPQYTHKQVTNKFNTLKLKYRDWMDAQKMSGLGRDKATGGIAADPEYWPTQYGLPNDADDYTHPAETSNAPADRAHPPAFLNEMHALWGDQVTNSGTYISAGGIGSETPPRVSWQQDHSGPASYHFGSKRARNDQEVESPQKRRYEVGEYLGKISDSIAARSSSREHARSSEHEEVDAAMELLLADGVPIPSDLYFTALKSFESSVARREFLKMDGPEVHIAWLTWLMQQNQKTVMDQHSKSFYDEGSDNSSDNSFIELTNYALEVGYAMSEMMDPPPPKFRYVLVPDLTGRQWVNNVLSDRGRCFDNFRMQPENFYRLQDILTKHYGLQRTRDISTEELLGMFLWVMGTKQSVRQMHERFRRGLGTCSFMIQHVLNAMMPFADDVLRPTDSSYAELPEELAEYSPLFDGCIGAIDGTLIEVSVPERFQADFTNRHGWRSQNVICVCNFKMMFTYVGVGTEGSAHDMRVYRQKALMDRRFPRPPKGRYYLADSGYSCQDGIMPPHRNEEFKKKAPQNIHELFNQHHSRLRNVIERCFGAAKSKWPMLDRVPHYPLLKQSELILAGFALWNFVHALEGPRHPLRCRLRGGLGGLRQLASMALGPDASTEEVREWITLGLGFLGN</sequence>
<feature type="region of interest" description="Disordered" evidence="8">
    <location>
        <begin position="337"/>
        <end position="374"/>
    </location>
</feature>